<evidence type="ECO:0000256" key="1">
    <source>
        <dbReference type="SAM" id="Phobius"/>
    </source>
</evidence>
<organism evidence="2 3">
    <name type="scientific">Halovivax cerinus</name>
    <dbReference type="NCBI Taxonomy" id="1487865"/>
    <lineage>
        <taxon>Archaea</taxon>
        <taxon>Methanobacteriati</taxon>
        <taxon>Methanobacteriota</taxon>
        <taxon>Stenosarchaea group</taxon>
        <taxon>Halobacteria</taxon>
        <taxon>Halobacteriales</taxon>
        <taxon>Natrialbaceae</taxon>
        <taxon>Halovivax</taxon>
    </lineage>
</organism>
<dbReference type="Proteomes" id="UP001595846">
    <property type="component" value="Unassembled WGS sequence"/>
</dbReference>
<proteinExistence type="predicted"/>
<keyword evidence="3" id="KW-1185">Reference proteome</keyword>
<feature type="transmembrane region" description="Helical" evidence="1">
    <location>
        <begin position="33"/>
        <end position="60"/>
    </location>
</feature>
<name>A0ABD5NJT6_9EURY</name>
<keyword evidence="1" id="KW-0812">Transmembrane</keyword>
<reference evidence="2 3" key="1">
    <citation type="journal article" date="2019" name="Int. J. Syst. Evol. Microbiol.">
        <title>The Global Catalogue of Microorganisms (GCM) 10K type strain sequencing project: providing services to taxonomists for standard genome sequencing and annotation.</title>
        <authorList>
            <consortium name="The Broad Institute Genomics Platform"/>
            <consortium name="The Broad Institute Genome Sequencing Center for Infectious Disease"/>
            <person name="Wu L."/>
            <person name="Ma J."/>
        </authorList>
    </citation>
    <scope>NUCLEOTIDE SEQUENCE [LARGE SCALE GENOMIC DNA]</scope>
    <source>
        <strain evidence="2 3">IBRC-M 10256</strain>
    </source>
</reference>
<comment type="caution">
    <text evidence="2">The sequence shown here is derived from an EMBL/GenBank/DDBJ whole genome shotgun (WGS) entry which is preliminary data.</text>
</comment>
<dbReference type="GeneID" id="73904699"/>
<dbReference type="RefSeq" id="WP_256531934.1">
    <property type="nucleotide sequence ID" value="NZ_CP101824.1"/>
</dbReference>
<evidence type="ECO:0000313" key="3">
    <source>
        <dbReference type="Proteomes" id="UP001595846"/>
    </source>
</evidence>
<keyword evidence="1" id="KW-0472">Membrane</keyword>
<protein>
    <submittedName>
        <fullName evidence="2">Uncharacterized protein</fullName>
    </submittedName>
</protein>
<evidence type="ECO:0000313" key="2">
    <source>
        <dbReference type="EMBL" id="MFC3957135.1"/>
    </source>
</evidence>
<gene>
    <name evidence="2" type="ORF">ACFOUR_01945</name>
</gene>
<accession>A0ABD5NJT6</accession>
<dbReference type="EMBL" id="JBHSAQ010000001">
    <property type="protein sequence ID" value="MFC3957135.1"/>
    <property type="molecule type" value="Genomic_DNA"/>
</dbReference>
<sequence length="105" mass="11581">MSQPATAENRLDEGDEALARLFGHPITINEVHAALLGTVGVLIGYSVPVLGPLLPLYAVLGRPRFHALAHDHADYSRSIGLRTVRHEPWWALASYVPLYFVGVWL</sequence>
<keyword evidence="1" id="KW-1133">Transmembrane helix</keyword>
<dbReference type="AlphaFoldDB" id="A0ABD5NJT6"/>